<reference evidence="13 14" key="1">
    <citation type="submission" date="2018-12" db="EMBL/GenBank/DDBJ databases">
        <title>The genome sequences of Variovorax guangxiensis DSM 27352.</title>
        <authorList>
            <person name="Gao J."/>
            <person name="Sun J."/>
        </authorList>
    </citation>
    <scope>NUCLEOTIDE SEQUENCE [LARGE SCALE GENOMIC DNA]</scope>
    <source>
        <strain evidence="13 14">DSM 27352</strain>
    </source>
</reference>
<gene>
    <name evidence="9 13" type="primary">rho</name>
    <name evidence="13" type="ORF">EJP67_02460</name>
</gene>
<keyword evidence="8 9" id="KW-0804">Transcription</keyword>
<dbReference type="InterPro" id="IPR004665">
    <property type="entry name" value="Term_rho"/>
</dbReference>
<comment type="caution">
    <text evidence="9">Lacks conserved residue(s) required for the propagation of feature annotation.</text>
</comment>
<evidence type="ECO:0000256" key="5">
    <source>
        <dbReference type="ARBA" id="ARBA00022840"/>
    </source>
</evidence>
<evidence type="ECO:0000256" key="8">
    <source>
        <dbReference type="ARBA" id="ARBA00023163"/>
    </source>
</evidence>
<dbReference type="InterPro" id="IPR011129">
    <property type="entry name" value="CSD"/>
</dbReference>
<dbReference type="SUPFAM" id="SSF68912">
    <property type="entry name" value="Rho N-terminal domain-like"/>
    <property type="match status" value="1"/>
</dbReference>
<dbReference type="InterPro" id="IPR000194">
    <property type="entry name" value="ATPase_F1/V1/A1_a/bsu_nucl-bd"/>
</dbReference>
<dbReference type="Pfam" id="PF00006">
    <property type="entry name" value="ATP-synt_ab"/>
    <property type="match status" value="1"/>
</dbReference>
<dbReference type="CDD" id="cd01128">
    <property type="entry name" value="rho_factor_C"/>
    <property type="match status" value="1"/>
</dbReference>
<evidence type="ECO:0000256" key="10">
    <source>
        <dbReference type="NCBIfam" id="TIGR00767"/>
    </source>
</evidence>
<dbReference type="GO" id="GO:0016787">
    <property type="term" value="F:hydrolase activity"/>
    <property type="evidence" value="ECO:0007669"/>
    <property type="project" value="UniProtKB-KW"/>
</dbReference>
<protein>
    <recommendedName>
        <fullName evidence="9 10">Transcription termination factor Rho</fullName>
        <ecNumber evidence="9 10">3.6.4.-</ecNumber>
    </recommendedName>
    <alternativeName>
        <fullName evidence="9">ATP-dependent helicase Rho</fullName>
    </alternativeName>
</protein>
<dbReference type="GO" id="GO:0005524">
    <property type="term" value="F:ATP binding"/>
    <property type="evidence" value="ECO:0007669"/>
    <property type="project" value="UniProtKB-UniRule"/>
</dbReference>
<dbReference type="InterPro" id="IPR003593">
    <property type="entry name" value="AAA+_ATPase"/>
</dbReference>
<dbReference type="SMART" id="SM00382">
    <property type="entry name" value="AAA"/>
    <property type="match status" value="1"/>
</dbReference>
<comment type="subunit">
    <text evidence="9">Homohexamer. The homohexamer assembles into an open ring structure.</text>
</comment>
<dbReference type="SUPFAM" id="SSF52540">
    <property type="entry name" value="P-loop containing nucleoside triphosphate hydrolases"/>
    <property type="match status" value="1"/>
</dbReference>
<dbReference type="Pfam" id="PF07497">
    <property type="entry name" value="Rho_RNA_bind"/>
    <property type="match status" value="1"/>
</dbReference>
<dbReference type="SUPFAM" id="SSF50249">
    <property type="entry name" value="Nucleic acid-binding proteins"/>
    <property type="match status" value="1"/>
</dbReference>
<dbReference type="GO" id="GO:0003723">
    <property type="term" value="F:RNA binding"/>
    <property type="evidence" value="ECO:0007669"/>
    <property type="project" value="UniProtKB-UniRule"/>
</dbReference>
<dbReference type="InterPro" id="IPR036269">
    <property type="entry name" value="Rho_N_sf"/>
</dbReference>
<comment type="similarity">
    <text evidence="9 11">Belongs to the Rho family.</text>
</comment>
<dbReference type="FunFam" id="3.40.50.300:FF:000072">
    <property type="entry name" value="Transcription termination factor Rho"/>
    <property type="match status" value="1"/>
</dbReference>
<evidence type="ECO:0000313" key="14">
    <source>
        <dbReference type="Proteomes" id="UP000281118"/>
    </source>
</evidence>
<dbReference type="CDD" id="cd04459">
    <property type="entry name" value="Rho_CSD"/>
    <property type="match status" value="1"/>
</dbReference>
<dbReference type="InterPro" id="IPR012340">
    <property type="entry name" value="NA-bd_OB-fold"/>
</dbReference>
<evidence type="ECO:0000313" key="13">
    <source>
        <dbReference type="EMBL" id="RUR65914.1"/>
    </source>
</evidence>
<proteinExistence type="inferred from homology"/>
<evidence type="ECO:0000256" key="9">
    <source>
        <dbReference type="HAMAP-Rule" id="MF_01884"/>
    </source>
</evidence>
<sequence length="421" mass="47502">MHLNELKALHVSEVLKQAEALEIENVGRMRKQELMFAIIKKRAKAGEQVFADGVLEILPDGFGFLRSPDTSFTASTDDIYISPSQVRRFNLHTGDMIEGEVRTPKDGERYFALTKLDKVNNGPPEQNKHKVMFENLTPLFPKEQMKLERDGIKGDENITGRIIDIIAPIGKGQRALLVAPPKSGKTVMMQHIAHAISANYPDVHMMVLLVDERPEEVTEMQRTVKGEVIASTFDEPAARHVHVAEMVIERAKRLVELKKDVVILLDSITRLARAYNNVVPSSGKVLTGGVDSNALQRPKRFLGAARNVEEGGSLTIIGTALIDTGSRMDEVIFEEFKGTGNSEIHLDRRLYEKRVFPSIQLNRSGTRREELLLAPEILQKTRILRQLMYNMDEIESMELMLKNMKATKTNVEFFDMMRRGG</sequence>
<feature type="binding site" evidence="9">
    <location>
        <begin position="182"/>
        <end position="187"/>
    </location>
    <ligand>
        <name>ATP</name>
        <dbReference type="ChEBI" id="CHEBI:30616"/>
    </ligand>
</feature>
<keyword evidence="2 9" id="KW-0547">Nucleotide-binding</keyword>
<dbReference type="GO" id="GO:0005829">
    <property type="term" value="C:cytosol"/>
    <property type="evidence" value="ECO:0007669"/>
    <property type="project" value="UniProtKB-ARBA"/>
</dbReference>
<dbReference type="PANTHER" id="PTHR46425">
    <property type="entry name" value="TRANSCRIPTION TERMINATION FACTOR RHO"/>
    <property type="match status" value="1"/>
</dbReference>
<dbReference type="OrthoDB" id="9805197at2"/>
<organism evidence="13 14">
    <name type="scientific">Variovorax guangxiensis</name>
    <dbReference type="NCBI Taxonomy" id="1775474"/>
    <lineage>
        <taxon>Bacteria</taxon>
        <taxon>Pseudomonadati</taxon>
        <taxon>Pseudomonadota</taxon>
        <taxon>Betaproteobacteria</taxon>
        <taxon>Burkholderiales</taxon>
        <taxon>Comamonadaceae</taxon>
        <taxon>Variovorax</taxon>
    </lineage>
</organism>
<evidence type="ECO:0000256" key="11">
    <source>
        <dbReference type="PROSITE-ProRule" id="PRU01203"/>
    </source>
</evidence>
<dbReference type="PROSITE" id="PS51856">
    <property type="entry name" value="RHO_RNA_BD"/>
    <property type="match status" value="1"/>
</dbReference>
<evidence type="ECO:0000259" key="12">
    <source>
        <dbReference type="PROSITE" id="PS51856"/>
    </source>
</evidence>
<dbReference type="GO" id="GO:0006353">
    <property type="term" value="P:DNA-templated transcription termination"/>
    <property type="evidence" value="ECO:0007669"/>
    <property type="project" value="UniProtKB-UniRule"/>
</dbReference>
<dbReference type="SMART" id="SM00959">
    <property type="entry name" value="Rho_N"/>
    <property type="match status" value="1"/>
</dbReference>
<dbReference type="EC" id="3.6.4.-" evidence="9 10"/>
<dbReference type="InterPro" id="IPR027417">
    <property type="entry name" value="P-loop_NTPase"/>
</dbReference>
<evidence type="ECO:0000256" key="4">
    <source>
        <dbReference type="ARBA" id="ARBA00022806"/>
    </source>
</evidence>
<dbReference type="InterPro" id="IPR011113">
    <property type="entry name" value="Rho_RNA-bd"/>
</dbReference>
<dbReference type="AlphaFoldDB" id="A0A433MDS6"/>
<dbReference type="HAMAP" id="MF_01884">
    <property type="entry name" value="Rho"/>
    <property type="match status" value="1"/>
</dbReference>
<evidence type="ECO:0000256" key="2">
    <source>
        <dbReference type="ARBA" id="ARBA00022741"/>
    </source>
</evidence>
<dbReference type="RefSeq" id="WP_126019051.1">
    <property type="nucleotide sequence ID" value="NZ_JACIFZ010000002.1"/>
</dbReference>
<keyword evidence="1 9" id="KW-0806">Transcription termination</keyword>
<keyword evidence="5 9" id="KW-0067">ATP-binding</keyword>
<evidence type="ECO:0000256" key="6">
    <source>
        <dbReference type="ARBA" id="ARBA00022884"/>
    </source>
</evidence>
<keyword evidence="3 9" id="KW-0378">Hydrolase</keyword>
<feature type="binding site" evidence="9">
    <location>
        <begin position="170"/>
        <end position="175"/>
    </location>
    <ligand>
        <name>ATP</name>
        <dbReference type="ChEBI" id="CHEBI:30616"/>
    </ligand>
</feature>
<name>A0A433MDS6_9BURK</name>
<feature type="domain" description="Rho RNA-BD" evidence="12">
    <location>
        <begin position="48"/>
        <end position="123"/>
    </location>
</feature>
<dbReference type="Pfam" id="PF07498">
    <property type="entry name" value="Rho_N"/>
    <property type="match status" value="1"/>
</dbReference>
<dbReference type="Gene3D" id="1.10.720.10">
    <property type="match status" value="1"/>
</dbReference>
<dbReference type="NCBIfam" id="NF006886">
    <property type="entry name" value="PRK09376.1"/>
    <property type="match status" value="1"/>
</dbReference>
<dbReference type="PANTHER" id="PTHR46425:SF1">
    <property type="entry name" value="TRANSCRIPTION TERMINATION FACTOR RHO"/>
    <property type="match status" value="1"/>
</dbReference>
<dbReference type="InterPro" id="IPR041703">
    <property type="entry name" value="Rho_factor_ATP-bd"/>
</dbReference>
<dbReference type="GO" id="GO:0008186">
    <property type="term" value="F:ATP-dependent activity, acting on RNA"/>
    <property type="evidence" value="ECO:0007669"/>
    <property type="project" value="UniProtKB-UniRule"/>
</dbReference>
<feature type="binding site" evidence="9">
    <location>
        <position position="213"/>
    </location>
    <ligand>
        <name>ATP</name>
        <dbReference type="ChEBI" id="CHEBI:30616"/>
    </ligand>
</feature>
<dbReference type="Gene3D" id="2.40.50.140">
    <property type="entry name" value="Nucleic acid-binding proteins"/>
    <property type="match status" value="1"/>
</dbReference>
<dbReference type="NCBIfam" id="TIGR00767">
    <property type="entry name" value="rho"/>
    <property type="match status" value="1"/>
</dbReference>
<comment type="function">
    <text evidence="9">Facilitates transcription termination by a mechanism that involves Rho binding to the nascent RNA, activation of Rho's RNA-dependent ATPase activity, and release of the mRNA from the DNA template.</text>
</comment>
<evidence type="ECO:0000256" key="7">
    <source>
        <dbReference type="ARBA" id="ARBA00023015"/>
    </source>
</evidence>
<accession>A0A433MDS6</accession>
<dbReference type="GO" id="GO:0004386">
    <property type="term" value="F:helicase activity"/>
    <property type="evidence" value="ECO:0007669"/>
    <property type="project" value="UniProtKB-UniRule"/>
</dbReference>
<dbReference type="SMART" id="SM00357">
    <property type="entry name" value="CSP"/>
    <property type="match status" value="1"/>
</dbReference>
<comment type="caution">
    <text evidence="13">The sequence shown here is derived from an EMBL/GenBank/DDBJ whole genome shotgun (WGS) entry which is preliminary data.</text>
</comment>
<keyword evidence="6 9" id="KW-0694">RNA-binding</keyword>
<evidence type="ECO:0000256" key="3">
    <source>
        <dbReference type="ARBA" id="ARBA00022801"/>
    </source>
</evidence>
<dbReference type="InterPro" id="IPR011112">
    <property type="entry name" value="Rho-like_N"/>
</dbReference>
<evidence type="ECO:0000256" key="1">
    <source>
        <dbReference type="ARBA" id="ARBA00022472"/>
    </source>
</evidence>
<dbReference type="Proteomes" id="UP000281118">
    <property type="component" value="Unassembled WGS sequence"/>
</dbReference>
<keyword evidence="7 9" id="KW-0805">Transcription regulation</keyword>
<dbReference type="EMBL" id="RXFT01000001">
    <property type="protein sequence ID" value="RUR65914.1"/>
    <property type="molecule type" value="Genomic_DNA"/>
</dbReference>
<dbReference type="Gene3D" id="3.40.50.300">
    <property type="entry name" value="P-loop containing nucleotide triphosphate hydrolases"/>
    <property type="match status" value="1"/>
</dbReference>
<keyword evidence="4 9" id="KW-0347">Helicase</keyword>